<feature type="transmembrane region" description="Helical" evidence="2">
    <location>
        <begin position="6"/>
        <end position="30"/>
    </location>
</feature>
<feature type="transmembrane region" description="Helical" evidence="2">
    <location>
        <begin position="68"/>
        <end position="91"/>
    </location>
</feature>
<dbReference type="Proteomes" id="UP001041814">
    <property type="component" value="Unassembled WGS sequence"/>
</dbReference>
<sequence>MTMPPWSDIVVALLLLASGGVVLTSALGLWRLKDFFTRMHAPALASTLAAWLVVAASIVHFTAREGQLSLHVWLTVMLLSITAPVTTIVLARAALFRRRHAGDELPPPLAGDKPKRARDLDRQDD</sequence>
<keyword evidence="2" id="KW-0812">Transmembrane</keyword>
<dbReference type="InterPro" id="IPR005133">
    <property type="entry name" value="PhaG_MnhG_YufB"/>
</dbReference>
<accession>A0ABS1DRQ5</accession>
<feature type="region of interest" description="Disordered" evidence="1">
    <location>
        <begin position="102"/>
        <end position="125"/>
    </location>
</feature>
<evidence type="ECO:0000256" key="1">
    <source>
        <dbReference type="SAM" id="MobiDB-lite"/>
    </source>
</evidence>
<evidence type="ECO:0000313" key="3">
    <source>
        <dbReference type="EMBL" id="MBK1711856.1"/>
    </source>
</evidence>
<evidence type="ECO:0000256" key="2">
    <source>
        <dbReference type="SAM" id="Phobius"/>
    </source>
</evidence>
<proteinExistence type="predicted"/>
<dbReference type="RefSeq" id="WP_200229880.1">
    <property type="nucleotide sequence ID" value="NZ_NRRT01000039.1"/>
</dbReference>
<name>A0ABS1DRQ5_RUBGE</name>
<dbReference type="Pfam" id="PF03334">
    <property type="entry name" value="PhaG_MnhG_YufB"/>
    <property type="match status" value="1"/>
</dbReference>
<gene>
    <name evidence="3" type="ORF">CKO43_03555</name>
</gene>
<comment type="caution">
    <text evidence="3">The sequence shown here is derived from an EMBL/GenBank/DDBJ whole genome shotgun (WGS) entry which is preliminary data.</text>
</comment>
<protein>
    <submittedName>
        <fullName evidence="3">Na+/H+ antiporter subunit G</fullName>
    </submittedName>
</protein>
<evidence type="ECO:0000313" key="4">
    <source>
        <dbReference type="Proteomes" id="UP001041814"/>
    </source>
</evidence>
<feature type="compositionally biased region" description="Basic and acidic residues" evidence="1">
    <location>
        <begin position="112"/>
        <end position="125"/>
    </location>
</feature>
<dbReference type="EMBL" id="NRRU01000008">
    <property type="protein sequence ID" value="MBK1711856.1"/>
    <property type="molecule type" value="Genomic_DNA"/>
</dbReference>
<reference evidence="3" key="2">
    <citation type="journal article" date="2020" name="Microorganisms">
        <title>Osmotic Adaptation and Compatible Solute Biosynthesis of Phototrophic Bacteria as Revealed from Genome Analyses.</title>
        <authorList>
            <person name="Imhoff J.F."/>
            <person name="Rahn T."/>
            <person name="Kunzel S."/>
            <person name="Keller A."/>
            <person name="Neulinger S.C."/>
        </authorList>
    </citation>
    <scope>NUCLEOTIDE SEQUENCE</scope>
    <source>
        <strain evidence="3">IM 151</strain>
    </source>
</reference>
<dbReference type="PANTHER" id="PTHR34703:SF1">
    <property type="entry name" value="ANTIPORTER SUBUNIT MNHG2-RELATED"/>
    <property type="match status" value="1"/>
</dbReference>
<keyword evidence="2" id="KW-0472">Membrane</keyword>
<dbReference type="NCBIfam" id="TIGR01300">
    <property type="entry name" value="CPA3_mnhG_phaG"/>
    <property type="match status" value="1"/>
</dbReference>
<dbReference type="PANTHER" id="PTHR34703">
    <property type="entry name" value="ANTIPORTER SUBUNIT MNHG2-RELATED"/>
    <property type="match status" value="1"/>
</dbReference>
<keyword evidence="4" id="KW-1185">Reference proteome</keyword>
<organism evidence="3 4">
    <name type="scientific">Rubrivivax gelatinosus</name>
    <name type="common">Rhodocyclus gelatinosus</name>
    <name type="synonym">Rhodopseudomonas gelatinosa</name>
    <dbReference type="NCBI Taxonomy" id="28068"/>
    <lineage>
        <taxon>Bacteria</taxon>
        <taxon>Pseudomonadati</taxon>
        <taxon>Pseudomonadota</taxon>
        <taxon>Betaproteobacteria</taxon>
        <taxon>Burkholderiales</taxon>
        <taxon>Sphaerotilaceae</taxon>
        <taxon>Rubrivivax</taxon>
    </lineage>
</organism>
<reference evidence="3" key="1">
    <citation type="submission" date="2017-08" db="EMBL/GenBank/DDBJ databases">
        <authorList>
            <person name="Imhoff J.F."/>
            <person name="Rahn T."/>
            <person name="Kuenzel S."/>
            <person name="Neulinger S.C."/>
        </authorList>
    </citation>
    <scope>NUCLEOTIDE SEQUENCE</scope>
    <source>
        <strain evidence="3">IM 151</strain>
    </source>
</reference>
<feature type="transmembrane region" description="Helical" evidence="2">
    <location>
        <begin position="42"/>
        <end position="62"/>
    </location>
</feature>
<keyword evidence="2" id="KW-1133">Transmembrane helix</keyword>